<dbReference type="GO" id="GO:0009279">
    <property type="term" value="C:cell outer membrane"/>
    <property type="evidence" value="ECO:0007669"/>
    <property type="project" value="UniProtKB-SubCell"/>
</dbReference>
<keyword evidence="6" id="KW-0406">Ion transport</keyword>
<evidence type="ECO:0000256" key="8">
    <source>
        <dbReference type="ARBA" id="ARBA00023136"/>
    </source>
</evidence>
<keyword evidence="9" id="KW-0998">Cell outer membrane</keyword>
<dbReference type="SUPFAM" id="SSF103088">
    <property type="entry name" value="OmpA-like"/>
    <property type="match status" value="1"/>
</dbReference>
<gene>
    <name evidence="12" type="ORF">GWO12_01775</name>
</gene>
<dbReference type="InterPro" id="IPR028974">
    <property type="entry name" value="TSP_type-3_rpt"/>
</dbReference>
<dbReference type="Gene3D" id="2.40.160.20">
    <property type="match status" value="1"/>
</dbReference>
<feature type="domain" description="OmpA-like" evidence="11">
    <location>
        <begin position="376"/>
        <end position="495"/>
    </location>
</feature>
<dbReference type="Gene3D" id="3.30.1330.60">
    <property type="entry name" value="OmpA-like domain"/>
    <property type="match status" value="1"/>
</dbReference>
<keyword evidence="3" id="KW-1134">Transmembrane beta strand</keyword>
<sequence length="496" mass="52810">MSRSYHGQPVGGPVISPALILGLSLALSLPFAPALQAQSSDHGRDGVEFHGLGGVYLPGTIDFLAGEDSFQLDDTRLLVGARLGYVFDFGLFLEATFAYTPLRLERASGRTNLNTFIGSGVLGYNLQIMPTAQLYILAGGGVTQWVPKGLPTETQPEGVFGGGLRIFVTRGLAIRADVRDHLIPKTLSDTRATLNPALTIEDELSHNIEVSAGITLFFQTNRDSDRDRVFDRFDACPGTAAGVGADAFGCPLDGDQDGVPDHLDRCPATPVGTAVTDAGCPVDSDADGVTDDLDRCPATAVGAIVDATGCPRDADGDEVFDGIDRCPNTPDGATVDEAGCPFDSDSDGVYDGIDRCPNTPAEREVDEAGCSRVQAGLERGRLVLSSIYFQTGSAELLPQSRRVLDEVGQALLDRPEIEIEIQGHTDSVGSAAANQRLSEQRARSVFTYLVSVYPGLDRDRFVVRGYGETRPIATNETADGRAQNRRVEFVVTNPGE</sequence>
<dbReference type="Pfam" id="PF00691">
    <property type="entry name" value="OmpA"/>
    <property type="match status" value="1"/>
</dbReference>
<organism evidence="12 13">
    <name type="scientific">Candidatus Kutchimonas denitrificans</name>
    <dbReference type="NCBI Taxonomy" id="3056748"/>
    <lineage>
        <taxon>Bacteria</taxon>
        <taxon>Pseudomonadati</taxon>
        <taxon>Gemmatimonadota</taxon>
        <taxon>Gemmatimonadia</taxon>
        <taxon>Candidatus Palauibacterales</taxon>
        <taxon>Candidatus Palauibacteraceae</taxon>
        <taxon>Candidatus Kutchimonas</taxon>
    </lineage>
</organism>
<dbReference type="PANTHER" id="PTHR30329:SF21">
    <property type="entry name" value="LIPOPROTEIN YIAD-RELATED"/>
    <property type="match status" value="1"/>
</dbReference>
<evidence type="ECO:0000256" key="7">
    <source>
        <dbReference type="ARBA" id="ARBA00023114"/>
    </source>
</evidence>
<dbReference type="CDD" id="cd07185">
    <property type="entry name" value="OmpA_C-like"/>
    <property type="match status" value="1"/>
</dbReference>
<evidence type="ECO:0000256" key="4">
    <source>
        <dbReference type="ARBA" id="ARBA00022692"/>
    </source>
</evidence>
<keyword evidence="7" id="KW-0626">Porin</keyword>
<dbReference type="SUPFAM" id="SSF56925">
    <property type="entry name" value="OMPA-like"/>
    <property type="match status" value="1"/>
</dbReference>
<dbReference type="GO" id="GO:0015288">
    <property type="term" value="F:porin activity"/>
    <property type="evidence" value="ECO:0007669"/>
    <property type="project" value="UniProtKB-KW"/>
</dbReference>
<evidence type="ECO:0000256" key="3">
    <source>
        <dbReference type="ARBA" id="ARBA00022452"/>
    </source>
</evidence>
<dbReference type="InterPro" id="IPR036737">
    <property type="entry name" value="OmpA-like_sf"/>
</dbReference>
<keyword evidence="4" id="KW-0812">Transmembrane</keyword>
<reference evidence="12 13" key="1">
    <citation type="submission" date="2020-01" db="EMBL/GenBank/DDBJ databases">
        <title>Genomes assembled from Gulf of Kutch pelagic sediment metagenomes.</title>
        <authorList>
            <person name="Chandrashekar M."/>
            <person name="Mahajan M.S."/>
            <person name="Dave K.J."/>
            <person name="Vatsa P."/>
            <person name="Nathani N.M."/>
        </authorList>
    </citation>
    <scope>NUCLEOTIDE SEQUENCE [LARGE SCALE GENOMIC DNA]</scope>
    <source>
        <strain evidence="12">KS3-K002</strain>
    </source>
</reference>
<protein>
    <submittedName>
        <fullName evidence="12">OmpA family protein</fullName>
    </submittedName>
</protein>
<evidence type="ECO:0000259" key="11">
    <source>
        <dbReference type="PROSITE" id="PS51123"/>
    </source>
</evidence>
<evidence type="ECO:0000256" key="9">
    <source>
        <dbReference type="ARBA" id="ARBA00023237"/>
    </source>
</evidence>
<dbReference type="PRINTS" id="PR01021">
    <property type="entry name" value="OMPADOMAIN"/>
</dbReference>
<dbReference type="PANTHER" id="PTHR30329">
    <property type="entry name" value="STATOR ELEMENT OF FLAGELLAR MOTOR COMPLEX"/>
    <property type="match status" value="1"/>
</dbReference>
<keyword evidence="8 10" id="KW-0472">Membrane</keyword>
<comment type="caution">
    <text evidence="12">The sequence shown here is derived from an EMBL/GenBank/DDBJ whole genome shotgun (WGS) entry which is preliminary data.</text>
</comment>
<evidence type="ECO:0000256" key="1">
    <source>
        <dbReference type="ARBA" id="ARBA00004571"/>
    </source>
</evidence>
<dbReference type="InterPro" id="IPR050330">
    <property type="entry name" value="Bact_OuterMem_StrucFunc"/>
</dbReference>
<accession>A0AAE4Z5Q8</accession>
<name>A0AAE4Z5Q8_9BACT</name>
<dbReference type="InterPro" id="IPR011250">
    <property type="entry name" value="OMP/PagP_B-barrel"/>
</dbReference>
<dbReference type="SUPFAM" id="SSF103647">
    <property type="entry name" value="TSP type-3 repeat"/>
    <property type="match status" value="2"/>
</dbReference>
<evidence type="ECO:0000256" key="5">
    <source>
        <dbReference type="ARBA" id="ARBA00022729"/>
    </source>
</evidence>
<evidence type="ECO:0000313" key="13">
    <source>
        <dbReference type="Proteomes" id="UP000702544"/>
    </source>
</evidence>
<dbReference type="GO" id="GO:0006811">
    <property type="term" value="P:monoatomic ion transport"/>
    <property type="evidence" value="ECO:0007669"/>
    <property type="project" value="UniProtKB-KW"/>
</dbReference>
<comment type="subcellular location">
    <subcellularLocation>
        <location evidence="1">Cell outer membrane</location>
        <topology evidence="1">Multi-pass membrane protein</topology>
    </subcellularLocation>
</comment>
<dbReference type="InterPro" id="IPR003367">
    <property type="entry name" value="Thrombospondin_3-like_rpt"/>
</dbReference>
<dbReference type="Proteomes" id="UP000702544">
    <property type="component" value="Unassembled WGS sequence"/>
</dbReference>
<dbReference type="GO" id="GO:0046930">
    <property type="term" value="C:pore complex"/>
    <property type="evidence" value="ECO:0007669"/>
    <property type="project" value="UniProtKB-KW"/>
</dbReference>
<dbReference type="InterPro" id="IPR006665">
    <property type="entry name" value="OmpA-like"/>
</dbReference>
<dbReference type="GO" id="GO:0007155">
    <property type="term" value="P:cell adhesion"/>
    <property type="evidence" value="ECO:0007669"/>
    <property type="project" value="InterPro"/>
</dbReference>
<keyword evidence="5" id="KW-0732">Signal</keyword>
<evidence type="ECO:0000313" key="12">
    <source>
        <dbReference type="EMBL" id="NIR73834.1"/>
    </source>
</evidence>
<evidence type="ECO:0000256" key="10">
    <source>
        <dbReference type="PROSITE-ProRule" id="PRU00473"/>
    </source>
</evidence>
<evidence type="ECO:0000256" key="6">
    <source>
        <dbReference type="ARBA" id="ARBA00023065"/>
    </source>
</evidence>
<proteinExistence type="predicted"/>
<dbReference type="PROSITE" id="PS51123">
    <property type="entry name" value="OMPA_2"/>
    <property type="match status" value="1"/>
</dbReference>
<dbReference type="GO" id="GO:0005509">
    <property type="term" value="F:calcium ion binding"/>
    <property type="evidence" value="ECO:0007669"/>
    <property type="project" value="InterPro"/>
</dbReference>
<dbReference type="Pfam" id="PF02412">
    <property type="entry name" value="TSP_3"/>
    <property type="match status" value="3"/>
</dbReference>
<dbReference type="AlphaFoldDB" id="A0AAE4Z5Q8"/>
<dbReference type="EMBL" id="JAACAK010000016">
    <property type="protein sequence ID" value="NIR73834.1"/>
    <property type="molecule type" value="Genomic_DNA"/>
</dbReference>
<dbReference type="Gene3D" id="4.10.1080.10">
    <property type="entry name" value="TSP type-3 repeat"/>
    <property type="match status" value="1"/>
</dbReference>
<keyword evidence="2" id="KW-0813">Transport</keyword>
<dbReference type="InterPro" id="IPR006664">
    <property type="entry name" value="OMP_bac"/>
</dbReference>
<evidence type="ECO:0000256" key="2">
    <source>
        <dbReference type="ARBA" id="ARBA00022448"/>
    </source>
</evidence>